<dbReference type="SUPFAM" id="SSF56112">
    <property type="entry name" value="Protein kinase-like (PK-like)"/>
    <property type="match status" value="1"/>
</dbReference>
<dbReference type="AlphaFoldDB" id="A0A4Y9YMR0"/>
<evidence type="ECO:0000313" key="2">
    <source>
        <dbReference type="EMBL" id="TFY63784.1"/>
    </source>
</evidence>
<gene>
    <name evidence="2" type="ORF">EVG20_g6181</name>
</gene>
<dbReference type="OrthoDB" id="2523749at2759"/>
<keyword evidence="3" id="KW-1185">Reference proteome</keyword>
<organism evidence="2 3">
    <name type="scientific">Dentipellis fragilis</name>
    <dbReference type="NCBI Taxonomy" id="205917"/>
    <lineage>
        <taxon>Eukaryota</taxon>
        <taxon>Fungi</taxon>
        <taxon>Dikarya</taxon>
        <taxon>Basidiomycota</taxon>
        <taxon>Agaricomycotina</taxon>
        <taxon>Agaricomycetes</taxon>
        <taxon>Russulales</taxon>
        <taxon>Hericiaceae</taxon>
        <taxon>Dentipellis</taxon>
    </lineage>
</organism>
<feature type="compositionally biased region" description="Polar residues" evidence="1">
    <location>
        <begin position="1"/>
        <end position="26"/>
    </location>
</feature>
<feature type="region of interest" description="Disordered" evidence="1">
    <location>
        <begin position="1"/>
        <end position="29"/>
    </location>
</feature>
<proteinExistence type="predicted"/>
<evidence type="ECO:0000313" key="3">
    <source>
        <dbReference type="Proteomes" id="UP000298327"/>
    </source>
</evidence>
<evidence type="ECO:0008006" key="4">
    <source>
        <dbReference type="Google" id="ProtNLM"/>
    </source>
</evidence>
<reference evidence="2 3" key="1">
    <citation type="submission" date="2019-02" db="EMBL/GenBank/DDBJ databases">
        <title>Genome sequencing of the rare red list fungi Dentipellis fragilis.</title>
        <authorList>
            <person name="Buettner E."/>
            <person name="Kellner H."/>
        </authorList>
    </citation>
    <scope>NUCLEOTIDE SEQUENCE [LARGE SCALE GENOMIC DNA]</scope>
    <source>
        <strain evidence="2 3">DSM 105465</strain>
    </source>
</reference>
<sequence length="380" mass="42867">MSDSCAQGTPSVADNASNAEASTNESGDPVAQQDNAIYFALEHCALFDTRHAGDFQLFRGRLANSLVPQDESFPSNAIYKVAYGLEAIKVLYAEASFYMNQLKPLQGDAVPRCFGFLAGDDFVSRKSVACLVLEDCGKPVDGVFRDQTHEMKQKIMDAVVKLHDAGITHGNLEEDNVLEDEHGRISIIDFDLEWAKVGHQCHRTRDPVVGELACYPQSFYCDEIWNFCERLGLWKPNQIEYYGTYYNIKLASDVFKLASYALEDQGDGGDGYGGSGEHWCSEEEAIREAFRVNIDYAKEYGDEFQDEELIMRHETLLKELGASVIGHVYVSEGSDEFAWAAEWEESVKKEQVTSDHSLLVDRLHSQMDRQSAWEEDRWNQ</sequence>
<comment type="caution">
    <text evidence="2">The sequence shown here is derived from an EMBL/GenBank/DDBJ whole genome shotgun (WGS) entry which is preliminary data.</text>
</comment>
<accession>A0A4Y9YMR0</accession>
<dbReference type="Proteomes" id="UP000298327">
    <property type="component" value="Unassembled WGS sequence"/>
</dbReference>
<protein>
    <recommendedName>
        <fullName evidence="4">Protein kinase domain-containing protein</fullName>
    </recommendedName>
</protein>
<dbReference type="Gene3D" id="1.10.510.10">
    <property type="entry name" value="Transferase(Phosphotransferase) domain 1"/>
    <property type="match status" value="1"/>
</dbReference>
<dbReference type="InterPro" id="IPR011009">
    <property type="entry name" value="Kinase-like_dom_sf"/>
</dbReference>
<name>A0A4Y9YMR0_9AGAM</name>
<evidence type="ECO:0000256" key="1">
    <source>
        <dbReference type="SAM" id="MobiDB-lite"/>
    </source>
</evidence>
<dbReference type="EMBL" id="SEOQ01000399">
    <property type="protein sequence ID" value="TFY63784.1"/>
    <property type="molecule type" value="Genomic_DNA"/>
</dbReference>